<reference evidence="3" key="1">
    <citation type="journal article" date="2019" name="Int. J. Syst. Evol. Microbiol.">
        <title>The Global Catalogue of Microorganisms (GCM) 10K type strain sequencing project: providing services to taxonomists for standard genome sequencing and annotation.</title>
        <authorList>
            <consortium name="The Broad Institute Genomics Platform"/>
            <consortium name="The Broad Institute Genome Sequencing Center for Infectious Disease"/>
            <person name="Wu L."/>
            <person name="Ma J."/>
        </authorList>
    </citation>
    <scope>NUCLEOTIDE SEQUENCE [LARGE SCALE GENOMIC DNA]</scope>
    <source>
        <strain evidence="3">ZS-35-S2</strain>
    </source>
</reference>
<dbReference type="PROSITE" id="PS51318">
    <property type="entry name" value="TAT"/>
    <property type="match status" value="1"/>
</dbReference>
<sequence length="419" mass="45422">MSINHWSSASRRSLLAAGLAVPFVAGATAPARASASHRSGHGGPQRTKWDHHLRSTPDNLHWGGFPIGWKPGLTMGSGETVRVDTLSHQGFTNPAIDPRDYFGAFGVKPREILADGLAFWETLPERQATGRQYGGHVLTGPIYIRGAEPGDTIAVDVLDIDTRVPYGFNNTAPTSGVMATFYPGWREGDEGLDMPTEIPPGLPAGVWPDVRTHLYRTGMYRGKEVVFFAEDIIIPTHKFMGIIAVASPTGEFIGNTEDAPPPATGVQNSTPPGKFGGNMDVRDLNVGTTLYLPVFQPGAQVFIGDPHSCQGDGEVSGTAVEHSLAGTFRITLIKNVETELPWAETDDHWMMMGIHWDLDRAMRIAVEKTVDFLVTTQGMTVPKAYSFASIAVNYHNAEVVDRTQVVTGYIPKSVFKGGR</sequence>
<name>A0ABW1KAW2_9ACTN</name>
<evidence type="ECO:0000313" key="3">
    <source>
        <dbReference type="Proteomes" id="UP001596203"/>
    </source>
</evidence>
<feature type="signal peptide" evidence="1">
    <location>
        <begin position="1"/>
        <end position="27"/>
    </location>
</feature>
<dbReference type="RefSeq" id="WP_377423394.1">
    <property type="nucleotide sequence ID" value="NZ_JBHSPR010000013.1"/>
</dbReference>
<organism evidence="2 3">
    <name type="scientific">Plantactinospora solaniradicis</name>
    <dbReference type="NCBI Taxonomy" id="1723736"/>
    <lineage>
        <taxon>Bacteria</taxon>
        <taxon>Bacillati</taxon>
        <taxon>Actinomycetota</taxon>
        <taxon>Actinomycetes</taxon>
        <taxon>Micromonosporales</taxon>
        <taxon>Micromonosporaceae</taxon>
        <taxon>Plantactinospora</taxon>
    </lineage>
</organism>
<dbReference type="Pfam" id="PF03069">
    <property type="entry name" value="FmdA_AmdA"/>
    <property type="match status" value="2"/>
</dbReference>
<protein>
    <submittedName>
        <fullName evidence="2">Acetamidase/formamidase family protein</fullName>
    </submittedName>
</protein>
<dbReference type="Gene3D" id="2.60.120.580">
    <property type="entry name" value="Acetamidase/Formamidase-like domains"/>
    <property type="match status" value="2"/>
</dbReference>
<evidence type="ECO:0000313" key="2">
    <source>
        <dbReference type="EMBL" id="MFC6018222.1"/>
    </source>
</evidence>
<comment type="caution">
    <text evidence="2">The sequence shown here is derived from an EMBL/GenBank/DDBJ whole genome shotgun (WGS) entry which is preliminary data.</text>
</comment>
<gene>
    <name evidence="2" type="ORF">ACFP2T_18685</name>
</gene>
<accession>A0ABW1KAW2</accession>
<dbReference type="InterPro" id="IPR006311">
    <property type="entry name" value="TAT_signal"/>
</dbReference>
<dbReference type="SUPFAM" id="SSF141130">
    <property type="entry name" value="Acetamidase/Formamidase-like"/>
    <property type="match status" value="1"/>
</dbReference>
<dbReference type="InterPro" id="IPR004304">
    <property type="entry name" value="FmdA_AmdA"/>
</dbReference>
<dbReference type="PANTHER" id="PTHR31891:SF1">
    <property type="entry name" value="FORMAMIDASE C869.04-RELATED"/>
    <property type="match status" value="1"/>
</dbReference>
<dbReference type="Gene3D" id="3.10.28.20">
    <property type="entry name" value="Acetamidase/Formamidase-like domains"/>
    <property type="match status" value="1"/>
</dbReference>
<keyword evidence="3" id="KW-1185">Reference proteome</keyword>
<dbReference type="PANTHER" id="PTHR31891">
    <property type="entry name" value="FORMAMIDASE C869.04-RELATED"/>
    <property type="match status" value="1"/>
</dbReference>
<dbReference type="EMBL" id="JBHSPR010000013">
    <property type="protein sequence ID" value="MFC6018222.1"/>
    <property type="molecule type" value="Genomic_DNA"/>
</dbReference>
<proteinExistence type="predicted"/>
<evidence type="ECO:0000256" key="1">
    <source>
        <dbReference type="SAM" id="SignalP"/>
    </source>
</evidence>
<keyword evidence="1" id="KW-0732">Signal</keyword>
<dbReference type="Proteomes" id="UP001596203">
    <property type="component" value="Unassembled WGS sequence"/>
</dbReference>
<feature type="chain" id="PRO_5045771435" evidence="1">
    <location>
        <begin position="28"/>
        <end position="419"/>
    </location>
</feature>